<dbReference type="Proteomes" id="UP000054691">
    <property type="component" value="Unassembled WGS sequence"/>
</dbReference>
<dbReference type="Proteomes" id="UP000254476">
    <property type="component" value="Unassembled WGS sequence"/>
</dbReference>
<dbReference type="EMBL" id="LNYE01000031">
    <property type="protein sequence ID" value="KTD05427.1"/>
    <property type="molecule type" value="Genomic_DNA"/>
</dbReference>
<dbReference type="RefSeq" id="WP_058500375.1">
    <property type="nucleotide sequence ID" value="NZ_CAAAHW010000013.1"/>
</dbReference>
<evidence type="ECO:0000313" key="2">
    <source>
        <dbReference type="EMBL" id="STX46053.1"/>
    </source>
</evidence>
<name>A0A378JDZ6_9GAMM</name>
<organism evidence="2 4">
    <name type="scientific">Legionella gratiana</name>
    <dbReference type="NCBI Taxonomy" id="45066"/>
    <lineage>
        <taxon>Bacteria</taxon>
        <taxon>Pseudomonadati</taxon>
        <taxon>Pseudomonadota</taxon>
        <taxon>Gammaproteobacteria</taxon>
        <taxon>Legionellales</taxon>
        <taxon>Legionellaceae</taxon>
        <taxon>Legionella</taxon>
    </lineage>
</organism>
<proteinExistence type="predicted"/>
<protein>
    <submittedName>
        <fullName evidence="2">Uncharacterized protein</fullName>
    </submittedName>
</protein>
<dbReference type="STRING" id="45066.Lgra_3391"/>
<accession>A0A378JDZ6</accession>
<evidence type="ECO:0000313" key="3">
    <source>
        <dbReference type="Proteomes" id="UP000054691"/>
    </source>
</evidence>
<reference evidence="1 3" key="1">
    <citation type="submission" date="2015-11" db="EMBL/GenBank/DDBJ databases">
        <title>Genomic analysis of 38 Legionella species identifies large and diverse effector repertoires.</title>
        <authorList>
            <person name="Burstein D."/>
            <person name="Amaro F."/>
            <person name="Zusman T."/>
            <person name="Lifshitz Z."/>
            <person name="Cohen O."/>
            <person name="Gilbert J.A."/>
            <person name="Pupko T."/>
            <person name="Shuman H.A."/>
            <person name="Segal G."/>
        </authorList>
    </citation>
    <scope>NUCLEOTIDE SEQUENCE [LARGE SCALE GENOMIC DNA]</scope>
    <source>
        <strain evidence="1 3">Lyon 8420412</strain>
    </source>
</reference>
<evidence type="ECO:0000313" key="4">
    <source>
        <dbReference type="Proteomes" id="UP000254476"/>
    </source>
</evidence>
<evidence type="ECO:0000313" key="1">
    <source>
        <dbReference type="EMBL" id="KTD05427.1"/>
    </source>
</evidence>
<sequence length="85" mass="9562">MFKKTEVLGDKSETNLASKSSIQNWSEIKKNSAQLELTDTGVPLNPHHFFSLKNMLKSQVKAPNFLPCEETDVSNELLVKRITVS</sequence>
<dbReference type="AlphaFoldDB" id="A0A378JDZ6"/>
<reference evidence="2 4" key="2">
    <citation type="submission" date="2018-06" db="EMBL/GenBank/DDBJ databases">
        <authorList>
            <consortium name="Pathogen Informatics"/>
            <person name="Doyle S."/>
        </authorList>
    </citation>
    <scope>NUCLEOTIDE SEQUENCE [LARGE SCALE GENOMIC DNA]</scope>
    <source>
        <strain evidence="2 4">NCTC12388</strain>
    </source>
</reference>
<gene>
    <name evidence="1" type="ORF">Lgra_3391</name>
    <name evidence="2" type="ORF">NCTC12388_02800</name>
</gene>
<keyword evidence="3" id="KW-1185">Reference proteome</keyword>
<dbReference type="EMBL" id="UGOB01000001">
    <property type="protein sequence ID" value="STX46053.1"/>
    <property type="molecule type" value="Genomic_DNA"/>
</dbReference>